<sequence length="368" mass="40626">MSTASTMISDEGGATPKSELKENVAADESLRDSSMSSSTLSALSFESNLTTTPVTTTTTLKISVPPVFHDPIPISSASSICTRESDTGAYSDVECVVPSNHSTSSSSAGSISPSVHRLYHDVSEKLNAKVCNRKTSRQGRAGQRTVTENNESIRLVTGAVPILRGGKIMFVSSRKKPEWIIPKGGWEKDEEMEESAIREVFEEAGVLGVLGPRLCDVQYETRKAKKRRLDLESMERDMIKAEADSKIKAEQNNESTEESSGEEDALLSAQDIARIRAHAAATRDKQQQQQDDKSSVASASHSQVRMMLYPLYVQKVYEDWPESGRFRKAVDIDTAIQMMDKRPELKRALIEVKERGLHLIQASELETK</sequence>
<dbReference type="InterPro" id="IPR000086">
    <property type="entry name" value="NUDIX_hydrolase_dom"/>
</dbReference>
<gene>
    <name evidence="7" type="ORF">ACOF00016_LOCUS18787</name>
</gene>
<dbReference type="CDD" id="cd04666">
    <property type="entry name" value="NUDIX_DIPP2_like_Nudt4"/>
    <property type="match status" value="1"/>
</dbReference>
<dbReference type="Pfam" id="PF00293">
    <property type="entry name" value="NUDIX"/>
    <property type="match status" value="1"/>
</dbReference>
<evidence type="ECO:0000256" key="4">
    <source>
        <dbReference type="ARBA" id="ARBA00022842"/>
    </source>
</evidence>
<dbReference type="EMBL" id="HBIM01025276">
    <property type="protein sequence ID" value="CAE0422209.1"/>
    <property type="molecule type" value="Transcribed_RNA"/>
</dbReference>
<protein>
    <recommendedName>
        <fullName evidence="6">Nudix hydrolase domain-containing protein</fullName>
    </recommendedName>
</protein>
<dbReference type="Gene3D" id="3.90.79.10">
    <property type="entry name" value="Nucleoside Triphosphate Pyrophosphohydrolase"/>
    <property type="match status" value="1"/>
</dbReference>
<feature type="region of interest" description="Disordered" evidence="5">
    <location>
        <begin position="1"/>
        <end position="37"/>
    </location>
</feature>
<feature type="domain" description="Nudix hydrolase" evidence="6">
    <location>
        <begin position="152"/>
        <end position="290"/>
    </location>
</feature>
<evidence type="ECO:0000256" key="2">
    <source>
        <dbReference type="ARBA" id="ARBA00022723"/>
    </source>
</evidence>
<dbReference type="PANTHER" id="PTHR12629">
    <property type="entry name" value="DIPHOSPHOINOSITOL POLYPHOSPHATE PHOSPHOHYDROLASE"/>
    <property type="match status" value="1"/>
</dbReference>
<feature type="compositionally biased region" description="Basic and acidic residues" evidence="5">
    <location>
        <begin position="281"/>
        <end position="294"/>
    </location>
</feature>
<evidence type="ECO:0000259" key="6">
    <source>
        <dbReference type="PROSITE" id="PS51462"/>
    </source>
</evidence>
<feature type="compositionally biased region" description="Basic and acidic residues" evidence="5">
    <location>
        <begin position="18"/>
        <end position="31"/>
    </location>
</feature>
<dbReference type="PROSITE" id="PS51462">
    <property type="entry name" value="NUDIX"/>
    <property type="match status" value="1"/>
</dbReference>
<feature type="compositionally biased region" description="Basic and acidic residues" evidence="5">
    <location>
        <begin position="242"/>
        <end position="251"/>
    </location>
</feature>
<keyword evidence="3" id="KW-0378">Hydrolase</keyword>
<comment type="cofactor">
    <cofactor evidence="1">
        <name>Mg(2+)</name>
        <dbReference type="ChEBI" id="CHEBI:18420"/>
    </cofactor>
</comment>
<dbReference type="SUPFAM" id="SSF55811">
    <property type="entry name" value="Nudix"/>
    <property type="match status" value="1"/>
</dbReference>
<dbReference type="GO" id="GO:0005737">
    <property type="term" value="C:cytoplasm"/>
    <property type="evidence" value="ECO:0007669"/>
    <property type="project" value="TreeGrafter"/>
</dbReference>
<dbReference type="InterPro" id="IPR015797">
    <property type="entry name" value="NUDIX_hydrolase-like_dom_sf"/>
</dbReference>
<dbReference type="PANTHER" id="PTHR12629:SF0">
    <property type="entry name" value="DIPHOSPHOINOSITOL-POLYPHOSPHATE DIPHOSPHATASE"/>
    <property type="match status" value="1"/>
</dbReference>
<accession>A0A7S3LI93</accession>
<keyword evidence="4" id="KW-0460">Magnesium</keyword>
<dbReference type="GO" id="GO:0016462">
    <property type="term" value="F:pyrophosphatase activity"/>
    <property type="evidence" value="ECO:0007669"/>
    <property type="project" value="InterPro"/>
</dbReference>
<feature type="region of interest" description="Disordered" evidence="5">
    <location>
        <begin position="278"/>
        <end position="300"/>
    </location>
</feature>
<evidence type="ECO:0000256" key="5">
    <source>
        <dbReference type="SAM" id="MobiDB-lite"/>
    </source>
</evidence>
<feature type="region of interest" description="Disordered" evidence="5">
    <location>
        <begin position="242"/>
        <end position="265"/>
    </location>
</feature>
<feature type="compositionally biased region" description="Acidic residues" evidence="5">
    <location>
        <begin position="255"/>
        <end position="265"/>
    </location>
</feature>
<evidence type="ECO:0000256" key="1">
    <source>
        <dbReference type="ARBA" id="ARBA00001946"/>
    </source>
</evidence>
<keyword evidence="2" id="KW-0479">Metal-binding</keyword>
<evidence type="ECO:0000256" key="3">
    <source>
        <dbReference type="ARBA" id="ARBA00022801"/>
    </source>
</evidence>
<evidence type="ECO:0000313" key="7">
    <source>
        <dbReference type="EMBL" id="CAE0422209.1"/>
    </source>
</evidence>
<name>A0A7S3LI93_9STRA</name>
<proteinExistence type="predicted"/>
<dbReference type="GO" id="GO:0046872">
    <property type="term" value="F:metal ion binding"/>
    <property type="evidence" value="ECO:0007669"/>
    <property type="project" value="UniProtKB-KW"/>
</dbReference>
<dbReference type="InterPro" id="IPR047198">
    <property type="entry name" value="DDP-like_NUDIX"/>
</dbReference>
<reference evidence="7" key="1">
    <citation type="submission" date="2021-01" db="EMBL/GenBank/DDBJ databases">
        <authorList>
            <person name="Corre E."/>
            <person name="Pelletier E."/>
            <person name="Niang G."/>
            <person name="Scheremetjew M."/>
            <person name="Finn R."/>
            <person name="Kale V."/>
            <person name="Holt S."/>
            <person name="Cochrane G."/>
            <person name="Meng A."/>
            <person name="Brown T."/>
            <person name="Cohen L."/>
        </authorList>
    </citation>
    <scope>NUCLEOTIDE SEQUENCE</scope>
    <source>
        <strain evidence="7">CCMP127</strain>
    </source>
</reference>
<dbReference type="AlphaFoldDB" id="A0A7S3LI93"/>
<organism evidence="7">
    <name type="scientific">Amphora coffeiformis</name>
    <dbReference type="NCBI Taxonomy" id="265554"/>
    <lineage>
        <taxon>Eukaryota</taxon>
        <taxon>Sar</taxon>
        <taxon>Stramenopiles</taxon>
        <taxon>Ochrophyta</taxon>
        <taxon>Bacillariophyta</taxon>
        <taxon>Bacillariophyceae</taxon>
        <taxon>Bacillariophycidae</taxon>
        <taxon>Thalassiophysales</taxon>
        <taxon>Catenulaceae</taxon>
        <taxon>Amphora</taxon>
    </lineage>
</organism>
<dbReference type="GO" id="GO:0005634">
    <property type="term" value="C:nucleus"/>
    <property type="evidence" value="ECO:0007669"/>
    <property type="project" value="TreeGrafter"/>
</dbReference>